<dbReference type="Pfam" id="PF01850">
    <property type="entry name" value="PIN"/>
    <property type="match status" value="1"/>
</dbReference>
<evidence type="ECO:0000313" key="4">
    <source>
        <dbReference type="EMBL" id="VFK10689.1"/>
    </source>
</evidence>
<sequence>MTDYLADTHTFLWALFSKDRLTVQAREILEDENVIVYVSAISFWEISLKHSIGKLEIAPFTAQELLEVGEQSGFVLTGLSPLEAATFYRLPRLAHRDPFDRMLIWQAIRQKLTLISRDAAFADYRRHGLKVVW</sequence>
<evidence type="ECO:0000313" key="3">
    <source>
        <dbReference type="EMBL" id="VFJ55896.1"/>
    </source>
</evidence>
<evidence type="ECO:0000259" key="1">
    <source>
        <dbReference type="Pfam" id="PF01850"/>
    </source>
</evidence>
<accession>A0A450S6P7</accession>
<dbReference type="InterPro" id="IPR002716">
    <property type="entry name" value="PIN_dom"/>
</dbReference>
<evidence type="ECO:0000313" key="2">
    <source>
        <dbReference type="EMBL" id="VFJ47557.1"/>
    </source>
</evidence>
<dbReference type="AlphaFoldDB" id="A0A450S6P7"/>
<dbReference type="InterPro" id="IPR052919">
    <property type="entry name" value="TA_system_RNase"/>
</dbReference>
<feature type="domain" description="PIN" evidence="1">
    <location>
        <begin position="4"/>
        <end position="125"/>
    </location>
</feature>
<name>A0A450S6P7_9GAMM</name>
<dbReference type="InterPro" id="IPR029060">
    <property type="entry name" value="PIN-like_dom_sf"/>
</dbReference>
<reference evidence="2" key="1">
    <citation type="submission" date="2019-02" db="EMBL/GenBank/DDBJ databases">
        <authorList>
            <person name="Gruber-Vodicka R. H."/>
            <person name="Seah K. B. B."/>
        </authorList>
    </citation>
    <scope>NUCLEOTIDE SEQUENCE</scope>
    <source>
        <strain evidence="2">BECK_BZ163</strain>
        <strain evidence="4">BECK_BZ164</strain>
        <strain evidence="3">BECK_BZ165</strain>
    </source>
</reference>
<dbReference type="CDD" id="cd09872">
    <property type="entry name" value="PIN_Sll0205-like"/>
    <property type="match status" value="1"/>
</dbReference>
<gene>
    <name evidence="2" type="ORF">BECKFM1743A_GA0114220_100483</name>
    <name evidence="4" type="ORF">BECKFM1743B_GA0114221_101512</name>
    <name evidence="3" type="ORF">BECKFM1743C_GA0114222_101662</name>
</gene>
<dbReference type="PANTHER" id="PTHR36173:SF2">
    <property type="entry name" value="RIBONUCLEASE VAPC16"/>
    <property type="match status" value="1"/>
</dbReference>
<dbReference type="SUPFAM" id="SSF88723">
    <property type="entry name" value="PIN domain-like"/>
    <property type="match status" value="1"/>
</dbReference>
<organism evidence="2">
    <name type="scientific">Candidatus Kentrum sp. FM</name>
    <dbReference type="NCBI Taxonomy" id="2126340"/>
    <lineage>
        <taxon>Bacteria</taxon>
        <taxon>Pseudomonadati</taxon>
        <taxon>Pseudomonadota</taxon>
        <taxon>Gammaproteobacteria</taxon>
        <taxon>Candidatus Kentrum</taxon>
    </lineage>
</organism>
<dbReference type="PANTHER" id="PTHR36173">
    <property type="entry name" value="RIBONUCLEASE VAPC16-RELATED"/>
    <property type="match status" value="1"/>
</dbReference>
<dbReference type="EMBL" id="CAADFL010000151">
    <property type="protein sequence ID" value="VFK10689.1"/>
    <property type="molecule type" value="Genomic_DNA"/>
</dbReference>
<dbReference type="EMBL" id="CAADFA010000166">
    <property type="protein sequence ID" value="VFJ55896.1"/>
    <property type="molecule type" value="Genomic_DNA"/>
</dbReference>
<protein>
    <submittedName>
        <fullName evidence="2">PIN domain nuclease, a component of toxin-antitoxin system (PIN domain)</fullName>
    </submittedName>
</protein>
<dbReference type="Gene3D" id="3.40.50.1010">
    <property type="entry name" value="5'-nuclease"/>
    <property type="match status" value="1"/>
</dbReference>
<dbReference type="InterPro" id="IPR041705">
    <property type="entry name" value="PIN_Sll0205"/>
</dbReference>
<proteinExistence type="predicted"/>
<dbReference type="EMBL" id="CAADEZ010000048">
    <property type="protein sequence ID" value="VFJ47557.1"/>
    <property type="molecule type" value="Genomic_DNA"/>
</dbReference>